<evidence type="ECO:0008006" key="5">
    <source>
        <dbReference type="Google" id="ProtNLM"/>
    </source>
</evidence>
<name>A0A844Y5C7_9SPHN</name>
<dbReference type="SUPFAM" id="SSF55298">
    <property type="entry name" value="YjgF-like"/>
    <property type="match status" value="1"/>
</dbReference>
<dbReference type="Proteomes" id="UP000444185">
    <property type="component" value="Unassembled WGS sequence"/>
</dbReference>
<keyword evidence="4" id="KW-1185">Reference proteome</keyword>
<dbReference type="GO" id="GO:0019239">
    <property type="term" value="F:deaminase activity"/>
    <property type="evidence" value="ECO:0007669"/>
    <property type="project" value="TreeGrafter"/>
</dbReference>
<protein>
    <recommendedName>
        <fullName evidence="5">RidA family protein</fullName>
    </recommendedName>
</protein>
<dbReference type="Pfam" id="PF01042">
    <property type="entry name" value="Ribonuc_L-PSP"/>
    <property type="match status" value="1"/>
</dbReference>
<evidence type="ECO:0000256" key="1">
    <source>
        <dbReference type="ARBA" id="ARBA00010552"/>
    </source>
</evidence>
<feature type="signal peptide" evidence="2">
    <location>
        <begin position="1"/>
        <end position="22"/>
    </location>
</feature>
<dbReference type="OrthoDB" id="9809792at2"/>
<evidence type="ECO:0000313" key="3">
    <source>
        <dbReference type="EMBL" id="MXO52242.1"/>
    </source>
</evidence>
<evidence type="ECO:0000256" key="2">
    <source>
        <dbReference type="SAM" id="SignalP"/>
    </source>
</evidence>
<dbReference type="EMBL" id="WTYF01000004">
    <property type="protein sequence ID" value="MXO52242.1"/>
    <property type="molecule type" value="Genomic_DNA"/>
</dbReference>
<reference evidence="3 4" key="1">
    <citation type="submission" date="2019-12" db="EMBL/GenBank/DDBJ databases">
        <title>Genomic-based taxomic classification of the family Erythrobacteraceae.</title>
        <authorList>
            <person name="Xu L."/>
        </authorList>
    </citation>
    <scope>NUCLEOTIDE SEQUENCE [LARGE SCALE GENOMIC DNA]</scope>
    <source>
        <strain evidence="3 4">DSM 16225</strain>
    </source>
</reference>
<dbReference type="InterPro" id="IPR006175">
    <property type="entry name" value="YjgF/YER057c/UK114"/>
</dbReference>
<proteinExistence type="inferred from homology"/>
<dbReference type="PANTHER" id="PTHR11803">
    <property type="entry name" value="2-IMINOBUTANOATE/2-IMINOPROPANOATE DEAMINASE RIDA"/>
    <property type="match status" value="1"/>
</dbReference>
<dbReference type="InterPro" id="IPR038743">
    <property type="entry name" value="YjgH-like"/>
</dbReference>
<dbReference type="Gene3D" id="3.30.1330.40">
    <property type="entry name" value="RutC-like"/>
    <property type="match status" value="1"/>
</dbReference>
<dbReference type="RefSeq" id="WP_160608900.1">
    <property type="nucleotide sequence ID" value="NZ_WTYF01000004.1"/>
</dbReference>
<organism evidence="3 4">
    <name type="scientific">Qipengyuania gaetbuli</name>
    <dbReference type="NCBI Taxonomy" id="266952"/>
    <lineage>
        <taxon>Bacteria</taxon>
        <taxon>Pseudomonadati</taxon>
        <taxon>Pseudomonadota</taxon>
        <taxon>Alphaproteobacteria</taxon>
        <taxon>Sphingomonadales</taxon>
        <taxon>Erythrobacteraceae</taxon>
        <taxon>Qipengyuania</taxon>
    </lineage>
</organism>
<accession>A0A844Y5C7</accession>
<dbReference type="AlphaFoldDB" id="A0A844Y5C7"/>
<sequence>MTRTTALAGALAALVMATCAQAQEAKRTLMPESDEARAFHEAVGYSDAVIHGDTVILSGVVAVPVEGDDGMEPSFVRVFDAIGRTLERAGASWDDVIEIETFHTDLAGQINAFAEVKNRYIKAPFPAWTAIGISALYEPTALVEVKVTARLPQGGED</sequence>
<dbReference type="PANTHER" id="PTHR11803:SF58">
    <property type="entry name" value="PROTEIN HMF1-RELATED"/>
    <property type="match status" value="1"/>
</dbReference>
<dbReference type="InterPro" id="IPR035959">
    <property type="entry name" value="RutC-like_sf"/>
</dbReference>
<gene>
    <name evidence="3" type="ORF">GRI42_13090</name>
</gene>
<keyword evidence="2" id="KW-0732">Signal</keyword>
<comment type="similarity">
    <text evidence="1">Belongs to the RutC family.</text>
</comment>
<comment type="caution">
    <text evidence="3">The sequence shown here is derived from an EMBL/GenBank/DDBJ whole genome shotgun (WGS) entry which is preliminary data.</text>
</comment>
<dbReference type="GO" id="GO:0005829">
    <property type="term" value="C:cytosol"/>
    <property type="evidence" value="ECO:0007669"/>
    <property type="project" value="TreeGrafter"/>
</dbReference>
<evidence type="ECO:0000313" key="4">
    <source>
        <dbReference type="Proteomes" id="UP000444185"/>
    </source>
</evidence>
<dbReference type="CDD" id="cd02198">
    <property type="entry name" value="YjgH_like"/>
    <property type="match status" value="1"/>
</dbReference>
<feature type="chain" id="PRO_5032765845" description="RidA family protein" evidence="2">
    <location>
        <begin position="23"/>
        <end position="157"/>
    </location>
</feature>